<dbReference type="Gene3D" id="3.10.450.50">
    <property type="match status" value="1"/>
</dbReference>
<dbReference type="AlphaFoldDB" id="A0A839EDB7"/>
<gene>
    <name evidence="2" type="ORF">FHX53_002036</name>
</gene>
<reference evidence="2 3" key="1">
    <citation type="submission" date="2020-07" db="EMBL/GenBank/DDBJ databases">
        <title>Sequencing the genomes of 1000 actinobacteria strains.</title>
        <authorList>
            <person name="Klenk H.-P."/>
        </authorList>
    </citation>
    <scope>NUCLEOTIDE SEQUENCE [LARGE SCALE GENOMIC DNA]</scope>
    <source>
        <strain evidence="2 3">DSM 19663</strain>
    </source>
</reference>
<comment type="caution">
    <text evidence="2">The sequence shown here is derived from an EMBL/GenBank/DDBJ whole genome shotgun (WGS) entry which is preliminary data.</text>
</comment>
<evidence type="ECO:0000259" key="1">
    <source>
        <dbReference type="Pfam" id="PF14534"/>
    </source>
</evidence>
<dbReference type="EMBL" id="JACGWX010000005">
    <property type="protein sequence ID" value="MBA8848432.1"/>
    <property type="molecule type" value="Genomic_DNA"/>
</dbReference>
<dbReference type="Pfam" id="PF14534">
    <property type="entry name" value="DUF4440"/>
    <property type="match status" value="1"/>
</dbReference>
<keyword evidence="3" id="KW-1185">Reference proteome</keyword>
<feature type="domain" description="DUF4440" evidence="1">
    <location>
        <begin position="14"/>
        <end position="113"/>
    </location>
</feature>
<evidence type="ECO:0000313" key="2">
    <source>
        <dbReference type="EMBL" id="MBA8848432.1"/>
    </source>
</evidence>
<proteinExistence type="predicted"/>
<dbReference type="InterPro" id="IPR032710">
    <property type="entry name" value="NTF2-like_dom_sf"/>
</dbReference>
<dbReference type="Proteomes" id="UP000585905">
    <property type="component" value="Unassembled WGS sequence"/>
</dbReference>
<organism evidence="2 3">
    <name type="scientific">Microcella alkalica</name>
    <dbReference type="NCBI Taxonomy" id="355930"/>
    <lineage>
        <taxon>Bacteria</taxon>
        <taxon>Bacillati</taxon>
        <taxon>Actinomycetota</taxon>
        <taxon>Actinomycetes</taxon>
        <taxon>Micrococcales</taxon>
        <taxon>Microbacteriaceae</taxon>
        <taxon>Microcella</taxon>
    </lineage>
</organism>
<evidence type="ECO:0000313" key="3">
    <source>
        <dbReference type="Proteomes" id="UP000585905"/>
    </source>
</evidence>
<dbReference type="InterPro" id="IPR027843">
    <property type="entry name" value="DUF4440"/>
</dbReference>
<dbReference type="RefSeq" id="WP_182491227.1">
    <property type="nucleotide sequence ID" value="NZ_BAAAOV010000018.1"/>
</dbReference>
<accession>A0A839EDB7</accession>
<name>A0A839EDB7_9MICO</name>
<protein>
    <recommendedName>
        <fullName evidence="1">DUF4440 domain-containing protein</fullName>
    </recommendedName>
</protein>
<dbReference type="SUPFAM" id="SSF54427">
    <property type="entry name" value="NTF2-like"/>
    <property type="match status" value="1"/>
</dbReference>
<sequence>MTAITDDLPAQLIHQEHEGWDAVCRGDGGTFYHHAMTPDGVLIVEDGIIERDAAIAALEGQTWDSYTMSEHRIVRLGERAAVLVYRVVAHRGSQVFERRMATTYTYVEGRWRVAAHQQTRIR</sequence>